<sequence>MIFSEVLNDLSKVIFPPQCPGCSEILYPYTAQIFCSNCTDNIKFIKGGICTICGTTFPDSPAENHLCGECLEKKPYFSYARAVFSYENIILNAIHRFKYKRNMSIGEIMSSLMADFSFPDIDFTDYSLIIPVPLHIKRLRERGFNQSLILARAIGKKRQIPVNFSLLKRRKFTTTQTGSNRNERKQNIKGAFEVSDKNKIKGENVILIDDVYTTGATVNECAKTLIEAGVRKISALTLARVLPS</sequence>
<dbReference type="InterPro" id="IPR029057">
    <property type="entry name" value="PRTase-like"/>
</dbReference>
<dbReference type="PANTHER" id="PTHR47505">
    <property type="entry name" value="DNA UTILIZATION PROTEIN YHGH"/>
    <property type="match status" value="1"/>
</dbReference>
<evidence type="ECO:0000313" key="4">
    <source>
        <dbReference type="EMBL" id="KUG24388.1"/>
    </source>
</evidence>
<gene>
    <name evidence="4" type="ORF">ASZ90_005853</name>
</gene>
<name>A0A0W8FUA2_9ZZZZ</name>
<dbReference type="Gene3D" id="3.40.50.2020">
    <property type="match status" value="1"/>
</dbReference>
<evidence type="ECO:0000256" key="1">
    <source>
        <dbReference type="ARBA" id="ARBA00008007"/>
    </source>
</evidence>
<evidence type="ECO:0000259" key="3">
    <source>
        <dbReference type="Pfam" id="PF18912"/>
    </source>
</evidence>
<dbReference type="InterPro" id="IPR051910">
    <property type="entry name" value="ComF/GntX_DNA_util-trans"/>
</dbReference>
<dbReference type="AlphaFoldDB" id="A0A0W8FUA2"/>
<comment type="caution">
    <text evidence="4">The sequence shown here is derived from an EMBL/GenBank/DDBJ whole genome shotgun (WGS) entry which is preliminary data.</text>
</comment>
<dbReference type="Pfam" id="PF00156">
    <property type="entry name" value="Pribosyltran"/>
    <property type="match status" value="1"/>
</dbReference>
<dbReference type="EMBL" id="LNQE01000850">
    <property type="protein sequence ID" value="KUG24388.1"/>
    <property type="molecule type" value="Genomic_DNA"/>
</dbReference>
<dbReference type="CDD" id="cd06223">
    <property type="entry name" value="PRTases_typeI"/>
    <property type="match status" value="1"/>
</dbReference>
<dbReference type="InterPro" id="IPR044005">
    <property type="entry name" value="DZR_2"/>
</dbReference>
<dbReference type="Pfam" id="PF18912">
    <property type="entry name" value="DZR_2"/>
    <property type="match status" value="1"/>
</dbReference>
<feature type="domain" description="Double zinc ribbon" evidence="3">
    <location>
        <begin position="12"/>
        <end position="71"/>
    </location>
</feature>
<dbReference type="InterPro" id="IPR000836">
    <property type="entry name" value="PRTase_dom"/>
</dbReference>
<dbReference type="PANTHER" id="PTHR47505:SF1">
    <property type="entry name" value="DNA UTILIZATION PROTEIN YHGH"/>
    <property type="match status" value="1"/>
</dbReference>
<comment type="similarity">
    <text evidence="1">Belongs to the ComF/GntX family.</text>
</comment>
<protein>
    <submittedName>
        <fullName evidence="4">Competence protein f</fullName>
    </submittedName>
</protein>
<dbReference type="SUPFAM" id="SSF53271">
    <property type="entry name" value="PRTase-like"/>
    <property type="match status" value="1"/>
</dbReference>
<accession>A0A0W8FUA2</accession>
<organism evidence="4">
    <name type="scientific">hydrocarbon metagenome</name>
    <dbReference type="NCBI Taxonomy" id="938273"/>
    <lineage>
        <taxon>unclassified sequences</taxon>
        <taxon>metagenomes</taxon>
        <taxon>ecological metagenomes</taxon>
    </lineage>
</organism>
<proteinExistence type="inferred from homology"/>
<feature type="domain" description="Phosphoribosyltransferase" evidence="2">
    <location>
        <begin position="159"/>
        <end position="239"/>
    </location>
</feature>
<reference evidence="4" key="1">
    <citation type="journal article" date="2015" name="Proc. Natl. Acad. Sci. U.S.A.">
        <title>Networks of energetic and metabolic interactions define dynamics in microbial communities.</title>
        <authorList>
            <person name="Embree M."/>
            <person name="Liu J.K."/>
            <person name="Al-Bassam M.M."/>
            <person name="Zengler K."/>
        </authorList>
    </citation>
    <scope>NUCLEOTIDE SEQUENCE</scope>
</reference>
<evidence type="ECO:0000259" key="2">
    <source>
        <dbReference type="Pfam" id="PF00156"/>
    </source>
</evidence>